<comment type="caution">
    <text evidence="2">The sequence shown here is derived from an EMBL/GenBank/DDBJ whole genome shotgun (WGS) entry which is preliminary data.</text>
</comment>
<reference evidence="3" key="1">
    <citation type="journal article" date="2021" name="Int. J. Syst. Evol. Microbiol.">
        <title>Actinocatenispora comari sp. nov., an endophytic actinomycete isolated from aerial parts of Comarum salesowianum.</title>
        <authorList>
            <person name="Oyunbileg N."/>
            <person name="Iizaka Y."/>
            <person name="Hamada M."/>
            <person name="Davaapurev B.O."/>
            <person name="Fukumoto A."/>
            <person name="Tsetseg B."/>
            <person name="Kato F."/>
            <person name="Tamura T."/>
            <person name="Batkhuu J."/>
            <person name="Anzai Y."/>
        </authorList>
    </citation>
    <scope>NUCLEOTIDE SEQUENCE [LARGE SCALE GENOMIC DNA]</scope>
    <source>
        <strain evidence="3">NUM-2625</strain>
    </source>
</reference>
<proteinExistence type="predicted"/>
<dbReference type="Proteomes" id="UP000614996">
    <property type="component" value="Unassembled WGS sequence"/>
</dbReference>
<feature type="transmembrane region" description="Helical" evidence="1">
    <location>
        <begin position="46"/>
        <end position="66"/>
    </location>
</feature>
<dbReference type="EMBL" id="BOPO01000064">
    <property type="protein sequence ID" value="GIL28475.1"/>
    <property type="molecule type" value="Genomic_DNA"/>
</dbReference>
<accession>A0A8J4AF50</accession>
<name>A0A8J4AF50_9ACTN</name>
<feature type="transmembrane region" description="Helical" evidence="1">
    <location>
        <begin position="104"/>
        <end position="123"/>
    </location>
</feature>
<keyword evidence="3" id="KW-1185">Reference proteome</keyword>
<evidence type="ECO:0000256" key="1">
    <source>
        <dbReference type="SAM" id="Phobius"/>
    </source>
</evidence>
<evidence type="ECO:0000313" key="2">
    <source>
        <dbReference type="EMBL" id="GIL28475.1"/>
    </source>
</evidence>
<feature type="transmembrane region" description="Helical" evidence="1">
    <location>
        <begin position="73"/>
        <end position="92"/>
    </location>
</feature>
<evidence type="ECO:0000313" key="3">
    <source>
        <dbReference type="Proteomes" id="UP000614996"/>
    </source>
</evidence>
<protein>
    <submittedName>
        <fullName evidence="2">Uncharacterized protein</fullName>
    </submittedName>
</protein>
<dbReference type="AlphaFoldDB" id="A0A8J4AF50"/>
<gene>
    <name evidence="2" type="ORF">NUM_37290</name>
</gene>
<organism evidence="2 3">
    <name type="scientific">Actinocatenispora comari</name>
    <dbReference type="NCBI Taxonomy" id="2807577"/>
    <lineage>
        <taxon>Bacteria</taxon>
        <taxon>Bacillati</taxon>
        <taxon>Actinomycetota</taxon>
        <taxon>Actinomycetes</taxon>
        <taxon>Micromonosporales</taxon>
        <taxon>Micromonosporaceae</taxon>
        <taxon>Actinocatenispora</taxon>
    </lineage>
</organism>
<sequence length="147" mass="14955">MTEAKRADVLGRWAAVRRCVLAILIGVAAEAAGGVLGSHLWSTAEAVQLCVAPPALAAAGLGTAALRARPPQLAVSLFGLYALGWAVAFLGHAGPPYQRPFWPAFHLGLAAAGILTTVVGFTLGARAGRRPISAETPADVPEVGAGR</sequence>
<keyword evidence="1" id="KW-1133">Transmembrane helix</keyword>
<keyword evidence="1" id="KW-0812">Transmembrane</keyword>
<dbReference type="RefSeq" id="WP_207126176.1">
    <property type="nucleotide sequence ID" value="NZ_BOPO01000064.1"/>
</dbReference>
<feature type="transmembrane region" description="Helical" evidence="1">
    <location>
        <begin position="20"/>
        <end position="40"/>
    </location>
</feature>
<keyword evidence="1" id="KW-0472">Membrane</keyword>